<name>A0A917I841_9HYPH</name>
<dbReference type="RefSeq" id="WP_188517543.1">
    <property type="nucleotide sequence ID" value="NZ_BMES01000001.1"/>
</dbReference>
<organism evidence="3 4">
    <name type="scientific">Alsobacter metallidurans</name>
    <dbReference type="NCBI Taxonomy" id="340221"/>
    <lineage>
        <taxon>Bacteria</taxon>
        <taxon>Pseudomonadati</taxon>
        <taxon>Pseudomonadota</taxon>
        <taxon>Alphaproteobacteria</taxon>
        <taxon>Hyphomicrobiales</taxon>
        <taxon>Alsobacteraceae</taxon>
        <taxon>Alsobacter</taxon>
    </lineage>
</organism>
<comment type="caution">
    <text evidence="3">The sequence shown here is derived from an EMBL/GenBank/DDBJ whole genome shotgun (WGS) entry which is preliminary data.</text>
</comment>
<feature type="region of interest" description="Disordered" evidence="1">
    <location>
        <begin position="1"/>
        <end position="33"/>
    </location>
</feature>
<dbReference type="AlphaFoldDB" id="A0A917I841"/>
<feature type="compositionally biased region" description="Pro residues" evidence="1">
    <location>
        <begin position="136"/>
        <end position="148"/>
    </location>
</feature>
<feature type="compositionally biased region" description="Low complexity" evidence="1">
    <location>
        <begin position="74"/>
        <end position="135"/>
    </location>
</feature>
<gene>
    <name evidence="3" type="ORF">GCM10007036_20840</name>
</gene>
<evidence type="ECO:0000313" key="3">
    <source>
        <dbReference type="EMBL" id="GGH18550.1"/>
    </source>
</evidence>
<evidence type="ECO:0000256" key="1">
    <source>
        <dbReference type="SAM" id="MobiDB-lite"/>
    </source>
</evidence>
<keyword evidence="2" id="KW-1133">Transmembrane helix</keyword>
<dbReference type="EMBL" id="BMES01000001">
    <property type="protein sequence ID" value="GGH18550.1"/>
    <property type="molecule type" value="Genomic_DNA"/>
</dbReference>
<keyword evidence="2" id="KW-0812">Transmembrane</keyword>
<proteinExistence type="predicted"/>
<feature type="region of interest" description="Disordered" evidence="1">
    <location>
        <begin position="72"/>
        <end position="155"/>
    </location>
</feature>
<protein>
    <submittedName>
        <fullName evidence="3">Uncharacterized protein</fullName>
    </submittedName>
</protein>
<accession>A0A917I841</accession>
<keyword evidence="4" id="KW-1185">Reference proteome</keyword>
<feature type="transmembrane region" description="Helical" evidence="2">
    <location>
        <begin position="40"/>
        <end position="62"/>
    </location>
</feature>
<evidence type="ECO:0000256" key="2">
    <source>
        <dbReference type="SAM" id="Phobius"/>
    </source>
</evidence>
<evidence type="ECO:0000313" key="4">
    <source>
        <dbReference type="Proteomes" id="UP000603912"/>
    </source>
</evidence>
<reference evidence="3" key="1">
    <citation type="journal article" date="2014" name="Int. J. Syst. Evol. Microbiol.">
        <title>Complete genome sequence of Corynebacterium casei LMG S-19264T (=DSM 44701T), isolated from a smear-ripened cheese.</title>
        <authorList>
            <consortium name="US DOE Joint Genome Institute (JGI-PGF)"/>
            <person name="Walter F."/>
            <person name="Albersmeier A."/>
            <person name="Kalinowski J."/>
            <person name="Ruckert C."/>
        </authorList>
    </citation>
    <scope>NUCLEOTIDE SEQUENCE</scope>
    <source>
        <strain evidence="3">CGMCC 1.12214</strain>
    </source>
</reference>
<keyword evidence="2" id="KW-0472">Membrane</keyword>
<dbReference type="Proteomes" id="UP000603912">
    <property type="component" value="Unassembled WGS sequence"/>
</dbReference>
<reference evidence="3" key="2">
    <citation type="submission" date="2020-09" db="EMBL/GenBank/DDBJ databases">
        <authorList>
            <person name="Sun Q."/>
            <person name="Zhou Y."/>
        </authorList>
    </citation>
    <scope>NUCLEOTIDE SEQUENCE</scope>
    <source>
        <strain evidence="3">CGMCC 1.12214</strain>
    </source>
</reference>
<feature type="compositionally biased region" description="Basic and acidic residues" evidence="1">
    <location>
        <begin position="1"/>
        <end position="11"/>
    </location>
</feature>
<sequence length="252" mass="25372">MLSPDAIDRDAPIGAARLRNSGPRKAPLARKKRKGAWKPFVGAAVIALMAAGLATVIVQALAPGDADRSASYRQAAAPVSQPQPAEVAPAPKPSSVAALPQTTSPTPADQMAAPAAPPAAAVPEPAAPPVASVVAPPEPASPALPTPAPMTADQKAGAEAVGALATGSLNLSTQELLSSLERGEARLKAGDIASARRYFERVALAGDARGATAMGRTFDPEVLSKLPVIGLEPDAAAAATWYDKARTLKAGP</sequence>